<reference evidence="2" key="2">
    <citation type="submission" date="2015-01" db="EMBL/GenBank/DDBJ databases">
        <title>Evolutionary Origins and Diversification of the Mycorrhizal Mutualists.</title>
        <authorList>
            <consortium name="DOE Joint Genome Institute"/>
            <consortium name="Mycorrhizal Genomics Consortium"/>
            <person name="Kohler A."/>
            <person name="Kuo A."/>
            <person name="Nagy L.G."/>
            <person name="Floudas D."/>
            <person name="Copeland A."/>
            <person name="Barry K.W."/>
            <person name="Cichocki N."/>
            <person name="Veneault-Fourrey C."/>
            <person name="LaButti K."/>
            <person name="Lindquist E.A."/>
            <person name="Lipzen A."/>
            <person name="Lundell T."/>
            <person name="Morin E."/>
            <person name="Murat C."/>
            <person name="Riley R."/>
            <person name="Ohm R."/>
            <person name="Sun H."/>
            <person name="Tunlid A."/>
            <person name="Henrissat B."/>
            <person name="Grigoriev I.V."/>
            <person name="Hibbett D.S."/>
            <person name="Martin F."/>
        </authorList>
    </citation>
    <scope>NUCLEOTIDE SEQUENCE [LARGE SCALE GENOMIC DNA]</scope>
    <source>
        <strain evidence="2">ATCC 200175</strain>
    </source>
</reference>
<dbReference type="Proteomes" id="UP000053647">
    <property type="component" value="Unassembled WGS sequence"/>
</dbReference>
<organism evidence="1 2">
    <name type="scientific">Paxillus involutus ATCC 200175</name>
    <dbReference type="NCBI Taxonomy" id="664439"/>
    <lineage>
        <taxon>Eukaryota</taxon>
        <taxon>Fungi</taxon>
        <taxon>Dikarya</taxon>
        <taxon>Basidiomycota</taxon>
        <taxon>Agaricomycotina</taxon>
        <taxon>Agaricomycetes</taxon>
        <taxon>Agaricomycetidae</taxon>
        <taxon>Boletales</taxon>
        <taxon>Paxilineae</taxon>
        <taxon>Paxillaceae</taxon>
        <taxon>Paxillus</taxon>
    </lineage>
</organism>
<proteinExistence type="predicted"/>
<dbReference type="InterPro" id="IPR032675">
    <property type="entry name" value="LRR_dom_sf"/>
</dbReference>
<keyword evidence="2" id="KW-1185">Reference proteome</keyword>
<dbReference type="Gene3D" id="3.80.10.10">
    <property type="entry name" value="Ribonuclease Inhibitor"/>
    <property type="match status" value="1"/>
</dbReference>
<sequence>MIIDRPDRDALRVLFSESSRIHQLTLSDTILSWCDHIPIQGFPQLSELGVYWVYHSPTRVDSDKLSVIFSSAHRVNWNSDSDPRLVQVNGYRLHFLHLAMSRIPVTRVLEVLAACPNLRNADIALKGGHEYTSMSHRERILLPELRSLVLNGTWHLTCLLRSVQAPLLSCLNMNWRNHDPRECNLKALESFLTCSPHLEEIALHGFLKKEHWLISIITNNTNIRKLTVTAQRWKIPPITIKTFELLTRERHGRFVLPHLEKLVYRGARYVPDKIVLCMIESCVSPQNNVDCSSCSRRTCTLKSICLDRGNPMAAEAVARPETICQESGLEAEGKFASRD</sequence>
<evidence type="ECO:0000313" key="1">
    <source>
        <dbReference type="EMBL" id="KIJ13882.1"/>
    </source>
</evidence>
<accession>A0A0C9U2T1</accession>
<gene>
    <name evidence="1" type="ORF">PAXINDRAFT_13208</name>
</gene>
<dbReference type="OrthoDB" id="3217549at2759"/>
<evidence type="ECO:0000313" key="2">
    <source>
        <dbReference type="Proteomes" id="UP000053647"/>
    </source>
</evidence>
<dbReference type="EMBL" id="KN819347">
    <property type="protein sequence ID" value="KIJ13882.1"/>
    <property type="molecule type" value="Genomic_DNA"/>
</dbReference>
<dbReference type="HOGENOM" id="CLU_049937_0_0_1"/>
<protein>
    <submittedName>
        <fullName evidence="1">Uncharacterized protein</fullName>
    </submittedName>
</protein>
<name>A0A0C9U2T1_PAXIN</name>
<reference evidence="1 2" key="1">
    <citation type="submission" date="2014-06" db="EMBL/GenBank/DDBJ databases">
        <authorList>
            <consortium name="DOE Joint Genome Institute"/>
            <person name="Kuo A."/>
            <person name="Kohler A."/>
            <person name="Nagy L.G."/>
            <person name="Floudas D."/>
            <person name="Copeland A."/>
            <person name="Barry K.W."/>
            <person name="Cichocki N."/>
            <person name="Veneault-Fourrey C."/>
            <person name="LaButti K."/>
            <person name="Lindquist E.A."/>
            <person name="Lipzen A."/>
            <person name="Lundell T."/>
            <person name="Morin E."/>
            <person name="Murat C."/>
            <person name="Sun H."/>
            <person name="Tunlid A."/>
            <person name="Henrissat B."/>
            <person name="Grigoriev I.V."/>
            <person name="Hibbett D.S."/>
            <person name="Martin F."/>
            <person name="Nordberg H.P."/>
            <person name="Cantor M.N."/>
            <person name="Hua S.X."/>
        </authorList>
    </citation>
    <scope>NUCLEOTIDE SEQUENCE [LARGE SCALE GENOMIC DNA]</scope>
    <source>
        <strain evidence="1 2">ATCC 200175</strain>
    </source>
</reference>
<dbReference type="SUPFAM" id="SSF52047">
    <property type="entry name" value="RNI-like"/>
    <property type="match status" value="1"/>
</dbReference>
<dbReference type="AlphaFoldDB" id="A0A0C9U2T1"/>